<evidence type="ECO:0000313" key="1">
    <source>
        <dbReference type="EMBL" id="KAI9896565.1"/>
    </source>
</evidence>
<evidence type="ECO:0000313" key="2">
    <source>
        <dbReference type="Proteomes" id="UP001163324"/>
    </source>
</evidence>
<dbReference type="Proteomes" id="UP001163324">
    <property type="component" value="Chromosome 9"/>
</dbReference>
<gene>
    <name evidence="1" type="ORF">N3K66_008737</name>
</gene>
<keyword evidence="2" id="KW-1185">Reference proteome</keyword>
<comment type="caution">
    <text evidence="1">The sequence shown here is derived from an EMBL/GenBank/DDBJ whole genome shotgun (WGS) entry which is preliminary data.</text>
</comment>
<protein>
    <submittedName>
        <fullName evidence="1">Uncharacterized protein</fullName>
    </submittedName>
</protein>
<reference evidence="1" key="1">
    <citation type="submission" date="2022-10" db="EMBL/GenBank/DDBJ databases">
        <title>Complete Genome of Trichothecium roseum strain YXFP-22015, a Plant Pathogen Isolated from Citrus.</title>
        <authorList>
            <person name="Wang Y."/>
            <person name="Zhu L."/>
        </authorList>
    </citation>
    <scope>NUCLEOTIDE SEQUENCE</scope>
    <source>
        <strain evidence="1">YXFP-22015</strain>
    </source>
</reference>
<proteinExistence type="predicted"/>
<sequence length="316" mass="35059">MMLQPEVSKPVLGYVKTEIVINSIVVFFVLLVVGFRVAGRTLIGPGLWWDDWLIIFATVRPSIAANICREKALTSRQPLGVSMLACQGLFAPLGNGWPLPKYPELAANIPYILQLTFVMQVIYVTLLAAVKVSVLCFYIRVFVGPFMQRSSKATLGFVAAWWLAYICSCVFLCTPISGQWTGVGKCGAYIPMIQSLIATNAIGDAIIMVLPLYSVWSLKMRNTEKMAVSACFLIGIACIVCAVFRLIYISTVDLTLNVTGTMPTTIFLFTLEPNLAILCVSIPMLRPFYRVYRKRMGGSRIEEYSLESSNNTPFKD</sequence>
<organism evidence="1 2">
    <name type="scientific">Trichothecium roseum</name>
    <dbReference type="NCBI Taxonomy" id="47278"/>
    <lineage>
        <taxon>Eukaryota</taxon>
        <taxon>Fungi</taxon>
        <taxon>Dikarya</taxon>
        <taxon>Ascomycota</taxon>
        <taxon>Pezizomycotina</taxon>
        <taxon>Sordariomycetes</taxon>
        <taxon>Hypocreomycetidae</taxon>
        <taxon>Hypocreales</taxon>
        <taxon>Hypocreales incertae sedis</taxon>
        <taxon>Trichothecium</taxon>
    </lineage>
</organism>
<accession>A0ACC0US59</accession>
<name>A0ACC0US59_9HYPO</name>
<dbReference type="EMBL" id="CM047948">
    <property type="protein sequence ID" value="KAI9896565.1"/>
    <property type="molecule type" value="Genomic_DNA"/>
</dbReference>